<feature type="transmembrane region" description="Helical" evidence="6">
    <location>
        <begin position="334"/>
        <end position="355"/>
    </location>
</feature>
<keyword evidence="2" id="KW-1003">Cell membrane</keyword>
<dbReference type="InterPro" id="IPR052159">
    <property type="entry name" value="Competence_DNA_uptake"/>
</dbReference>
<dbReference type="EMBL" id="LIWG01000002">
    <property type="protein sequence ID" value="MBE3607650.1"/>
    <property type="molecule type" value="Genomic_DNA"/>
</dbReference>
<keyword evidence="9" id="KW-1185">Reference proteome</keyword>
<dbReference type="RefSeq" id="WP_170015638.1">
    <property type="nucleotide sequence ID" value="NZ_CP012545.1"/>
</dbReference>
<evidence type="ECO:0000256" key="5">
    <source>
        <dbReference type="ARBA" id="ARBA00023136"/>
    </source>
</evidence>
<keyword evidence="4 6" id="KW-1133">Transmembrane helix</keyword>
<protein>
    <submittedName>
        <fullName evidence="8">ComEC/Rec2 family competence protein</fullName>
    </submittedName>
</protein>
<keyword evidence="3 6" id="KW-0812">Transmembrane</keyword>
<organism evidence="8 9">
    <name type="scientific">Campylobacter californiensis</name>
    <dbReference type="NCBI Taxonomy" id="1032243"/>
    <lineage>
        <taxon>Bacteria</taxon>
        <taxon>Pseudomonadati</taxon>
        <taxon>Campylobacterota</taxon>
        <taxon>Epsilonproteobacteria</taxon>
        <taxon>Campylobacterales</taxon>
        <taxon>Campylobacteraceae</taxon>
        <taxon>Campylobacter</taxon>
    </lineage>
</organism>
<feature type="transmembrane region" description="Helical" evidence="6">
    <location>
        <begin position="307"/>
        <end position="328"/>
    </location>
</feature>
<evidence type="ECO:0000256" key="3">
    <source>
        <dbReference type="ARBA" id="ARBA00022692"/>
    </source>
</evidence>
<dbReference type="GO" id="GO:0005886">
    <property type="term" value="C:plasma membrane"/>
    <property type="evidence" value="ECO:0007669"/>
    <property type="project" value="UniProtKB-SubCell"/>
</dbReference>
<accession>A0AAW3ZXH3</accession>
<feature type="domain" description="ComEC/Rec2-related protein" evidence="7">
    <location>
        <begin position="155"/>
        <end position="414"/>
    </location>
</feature>
<sequence length="419" mass="48877">MKLFNKRVYYLYFALFCFIVFCINLTSSYIQYKNFMDIGEQEIIAKVELVYTKTNESNKTYKILRLKTNGFSFYTVPRKNINFKPFDELKLTVINLDVKFIDYLRGVFYMPSNGITPLEQSKTPNLRQKALNFISLQHENDKISSLFMALFLGAAVSKELRDDISHWGMAHLVAISGYHLGVIMGVVFLLLAPVYRYFGARFFPYRSYKFDISVIGFALLCFYFYMIGFMPSFLRAFTMSIFGFILLCRNIKILSFNTLFIVVCFCVALFPSLLFNIGFYFSCAGVFYIFLYLHYFKDKFSILTHSLLLNFYVFLAMEVSVLYFFPLISFQQIAVIPLSYIFILFYPLSFILHLFEYGGICDERLAWFLSFKLSFTNATIPLLVFLGYNLLSFLAIKFKAVMLTLPLLGALCFIIFCIF</sequence>
<dbReference type="Proteomes" id="UP000650616">
    <property type="component" value="Unassembled WGS sequence"/>
</dbReference>
<dbReference type="PANTHER" id="PTHR30619:SF7">
    <property type="entry name" value="BETA-LACTAMASE DOMAIN PROTEIN"/>
    <property type="match status" value="1"/>
</dbReference>
<evidence type="ECO:0000256" key="1">
    <source>
        <dbReference type="ARBA" id="ARBA00004651"/>
    </source>
</evidence>
<dbReference type="Pfam" id="PF03772">
    <property type="entry name" value="Competence"/>
    <property type="match status" value="1"/>
</dbReference>
<feature type="transmembrane region" description="Helical" evidence="6">
    <location>
        <begin position="172"/>
        <end position="192"/>
    </location>
</feature>
<reference evidence="8 9" key="1">
    <citation type="submission" date="2015-08" db="EMBL/GenBank/DDBJ databases">
        <title>Comparative genomics of the Campylobacter concisus group.</title>
        <authorList>
            <person name="Yee E."/>
            <person name="Chapman M.H."/>
            <person name="Huynh S."/>
            <person name="Bono J.L."/>
            <person name="On S.L."/>
            <person name="St Leger J."/>
            <person name="Foster G."/>
            <person name="Parker C.T."/>
            <person name="Miller W.G."/>
        </authorList>
    </citation>
    <scope>NUCLEOTIDE SEQUENCE [LARGE SCALE GENOMIC DNA]</scope>
    <source>
        <strain evidence="8 9">RM9337</strain>
    </source>
</reference>
<evidence type="ECO:0000256" key="6">
    <source>
        <dbReference type="SAM" id="Phobius"/>
    </source>
</evidence>
<evidence type="ECO:0000313" key="8">
    <source>
        <dbReference type="EMBL" id="MBE3607650.1"/>
    </source>
</evidence>
<evidence type="ECO:0000313" key="9">
    <source>
        <dbReference type="Proteomes" id="UP000650616"/>
    </source>
</evidence>
<feature type="transmembrane region" description="Helical" evidence="6">
    <location>
        <begin position="212"/>
        <end position="234"/>
    </location>
</feature>
<evidence type="ECO:0000259" key="7">
    <source>
        <dbReference type="Pfam" id="PF03772"/>
    </source>
</evidence>
<feature type="transmembrane region" description="Helical" evidence="6">
    <location>
        <begin position="400"/>
        <end position="418"/>
    </location>
</feature>
<feature type="transmembrane region" description="Helical" evidence="6">
    <location>
        <begin position="9"/>
        <end position="30"/>
    </location>
</feature>
<dbReference type="InterPro" id="IPR004477">
    <property type="entry name" value="ComEC_N"/>
</dbReference>
<comment type="subcellular location">
    <subcellularLocation>
        <location evidence="1">Cell membrane</location>
        <topology evidence="1">Multi-pass membrane protein</topology>
    </subcellularLocation>
</comment>
<gene>
    <name evidence="8" type="ORF">CCAL9337_02750</name>
</gene>
<dbReference type="PANTHER" id="PTHR30619">
    <property type="entry name" value="DNA INTERNALIZATION/COMPETENCE PROTEIN COMEC/REC2"/>
    <property type="match status" value="1"/>
</dbReference>
<keyword evidence="5 6" id="KW-0472">Membrane</keyword>
<name>A0AAW3ZXH3_9BACT</name>
<proteinExistence type="predicted"/>
<evidence type="ECO:0000256" key="2">
    <source>
        <dbReference type="ARBA" id="ARBA00022475"/>
    </source>
</evidence>
<evidence type="ECO:0000256" key="4">
    <source>
        <dbReference type="ARBA" id="ARBA00022989"/>
    </source>
</evidence>
<dbReference type="NCBIfam" id="TIGR00360">
    <property type="entry name" value="ComEC_N-term"/>
    <property type="match status" value="1"/>
</dbReference>
<feature type="transmembrane region" description="Helical" evidence="6">
    <location>
        <begin position="277"/>
        <end position="295"/>
    </location>
</feature>
<comment type="caution">
    <text evidence="8">The sequence shown here is derived from an EMBL/GenBank/DDBJ whole genome shotgun (WGS) entry which is preliminary data.</text>
</comment>
<dbReference type="AlphaFoldDB" id="A0AAW3ZXH3"/>
<feature type="transmembrane region" description="Helical" evidence="6">
    <location>
        <begin position="367"/>
        <end position="388"/>
    </location>
</feature>